<dbReference type="Pfam" id="PF13365">
    <property type="entry name" value="Trypsin_2"/>
    <property type="match status" value="1"/>
</dbReference>
<dbReference type="Proteomes" id="UP000033358">
    <property type="component" value="Unassembled WGS sequence"/>
</dbReference>
<sequence length="259" mass="28559">MVITMKKYIYLLLAIITHFCNISQADQWDDVRERGLESGKTYDISSGTGFYVAPGYILTNQHVVSSCLTISVRGAVDPAAANLVSYDKNADLALLKTDTYSPRIASFRHNEGLSAGGKVFVMGYPLEHANDGMYLVRDANIISMDNQVEETKQIEFTAIIEKGNSGGPLIDTSGNVVGIVQAKKNYYYLSSNSNEINPQATPYQVHGLAIGLTSIERFLTSNNVNYSISDSYTILSNYQPDLQAKDYIVNIHCVKDKTD</sequence>
<keyword evidence="1" id="KW-0732">Signal</keyword>
<dbReference type="SUPFAM" id="SSF50494">
    <property type="entry name" value="Trypsin-like serine proteases"/>
    <property type="match status" value="1"/>
</dbReference>
<evidence type="ECO:0000256" key="1">
    <source>
        <dbReference type="SAM" id="SignalP"/>
    </source>
</evidence>
<proteinExistence type="predicted"/>
<dbReference type="PANTHER" id="PTHR43019:SF23">
    <property type="entry name" value="PROTEASE DO-LIKE 5, CHLOROPLASTIC"/>
    <property type="match status" value="1"/>
</dbReference>
<keyword evidence="3" id="KW-1185">Reference proteome</keyword>
<organism evidence="2 3">
    <name type="scientific">Candidatus Arcanibacter lacustris</name>
    <dbReference type="NCBI Taxonomy" id="1607817"/>
    <lineage>
        <taxon>Bacteria</taxon>
        <taxon>Pseudomonadati</taxon>
        <taxon>Pseudomonadota</taxon>
        <taxon>Alphaproteobacteria</taxon>
        <taxon>Rickettsiales</taxon>
        <taxon>Candidatus Arcanibacter</taxon>
    </lineage>
</organism>
<dbReference type="EC" id="3.4.21.-" evidence="2"/>
<keyword evidence="2" id="KW-0378">Hydrolase</keyword>
<dbReference type="GO" id="GO:0006508">
    <property type="term" value="P:proteolysis"/>
    <property type="evidence" value="ECO:0007669"/>
    <property type="project" value="UniProtKB-KW"/>
</dbReference>
<dbReference type="PANTHER" id="PTHR43019">
    <property type="entry name" value="SERINE ENDOPROTEASE DEGS"/>
    <property type="match status" value="1"/>
</dbReference>
<gene>
    <name evidence="2" type="ORF">SZ25_00722</name>
</gene>
<dbReference type="InterPro" id="IPR043504">
    <property type="entry name" value="Peptidase_S1_PA_chymotrypsin"/>
</dbReference>
<reference evidence="2 3" key="1">
    <citation type="submission" date="2015-02" db="EMBL/GenBank/DDBJ databases">
        <title>Single cell genomics of a rare environmental alphaproteobacterium provides unique insights into Rickettsiaceae evolution.</title>
        <authorList>
            <person name="Martijn J."/>
            <person name="Schulz F."/>
            <person name="Zaremba-Niedzwiedzka K."/>
            <person name="Viklund J."/>
            <person name="Stepanauskas R."/>
            <person name="Andersson S.G.E."/>
            <person name="Horn M."/>
            <person name="Guy L."/>
            <person name="Ettema T.J.G."/>
        </authorList>
    </citation>
    <scope>NUCLEOTIDE SEQUENCE [LARGE SCALE GENOMIC DNA]</scope>
    <source>
        <strain evidence="2 3">SCGC AAA041-L04</strain>
    </source>
</reference>
<name>A0A0F5MQ82_9RICK</name>
<feature type="chain" id="PRO_5002493019" evidence="1">
    <location>
        <begin position="26"/>
        <end position="259"/>
    </location>
</feature>
<dbReference type="EMBL" id="JYHA01000120">
    <property type="protein sequence ID" value="KKB96202.1"/>
    <property type="molecule type" value="Genomic_DNA"/>
</dbReference>
<evidence type="ECO:0000313" key="2">
    <source>
        <dbReference type="EMBL" id="KKB96202.1"/>
    </source>
</evidence>
<protein>
    <submittedName>
        <fullName evidence="2">Serine protease</fullName>
        <ecNumber evidence="2">3.4.21.-</ecNumber>
    </submittedName>
</protein>
<dbReference type="InterPro" id="IPR001940">
    <property type="entry name" value="Peptidase_S1C"/>
</dbReference>
<feature type="signal peptide" evidence="1">
    <location>
        <begin position="1"/>
        <end position="25"/>
    </location>
</feature>
<dbReference type="Gene3D" id="2.40.10.10">
    <property type="entry name" value="Trypsin-like serine proteases"/>
    <property type="match status" value="2"/>
</dbReference>
<evidence type="ECO:0000313" key="3">
    <source>
        <dbReference type="Proteomes" id="UP000033358"/>
    </source>
</evidence>
<comment type="caution">
    <text evidence="2">The sequence shown here is derived from an EMBL/GenBank/DDBJ whole genome shotgun (WGS) entry which is preliminary data.</text>
</comment>
<dbReference type="GO" id="GO:0004252">
    <property type="term" value="F:serine-type endopeptidase activity"/>
    <property type="evidence" value="ECO:0007669"/>
    <property type="project" value="InterPro"/>
</dbReference>
<dbReference type="PRINTS" id="PR00834">
    <property type="entry name" value="PROTEASES2C"/>
</dbReference>
<dbReference type="InterPro" id="IPR009003">
    <property type="entry name" value="Peptidase_S1_PA"/>
</dbReference>
<keyword evidence="2" id="KW-0645">Protease</keyword>
<dbReference type="AlphaFoldDB" id="A0A0F5MQ82"/>
<accession>A0A0F5MQ82</accession>